<reference evidence="2 3" key="1">
    <citation type="journal article" date="2011" name="Science">
        <title>The ecoresponsive genome of Daphnia pulex.</title>
        <authorList>
            <person name="Colbourne J.K."/>
            <person name="Pfrender M.E."/>
            <person name="Gilbert D."/>
            <person name="Thomas W.K."/>
            <person name="Tucker A."/>
            <person name="Oakley T.H."/>
            <person name="Tokishita S."/>
            <person name="Aerts A."/>
            <person name="Arnold G.J."/>
            <person name="Basu M.K."/>
            <person name="Bauer D.J."/>
            <person name="Caceres C.E."/>
            <person name="Carmel L."/>
            <person name="Casola C."/>
            <person name="Choi J.H."/>
            <person name="Detter J.C."/>
            <person name="Dong Q."/>
            <person name="Dusheyko S."/>
            <person name="Eads B.D."/>
            <person name="Frohlich T."/>
            <person name="Geiler-Samerotte K.A."/>
            <person name="Gerlach D."/>
            <person name="Hatcher P."/>
            <person name="Jogdeo S."/>
            <person name="Krijgsveld J."/>
            <person name="Kriventseva E.V."/>
            <person name="Kultz D."/>
            <person name="Laforsch C."/>
            <person name="Lindquist E."/>
            <person name="Lopez J."/>
            <person name="Manak J.R."/>
            <person name="Muller J."/>
            <person name="Pangilinan J."/>
            <person name="Patwardhan R.P."/>
            <person name="Pitluck S."/>
            <person name="Pritham E.J."/>
            <person name="Rechtsteiner A."/>
            <person name="Rho M."/>
            <person name="Rogozin I.B."/>
            <person name="Sakarya O."/>
            <person name="Salamov A."/>
            <person name="Schaack S."/>
            <person name="Shapiro H."/>
            <person name="Shiga Y."/>
            <person name="Skalitzky C."/>
            <person name="Smith Z."/>
            <person name="Souvorov A."/>
            <person name="Sung W."/>
            <person name="Tang Z."/>
            <person name="Tsuchiya D."/>
            <person name="Tu H."/>
            <person name="Vos H."/>
            <person name="Wang M."/>
            <person name="Wolf Y.I."/>
            <person name="Yamagata H."/>
            <person name="Yamada T."/>
            <person name="Ye Y."/>
            <person name="Shaw J.R."/>
            <person name="Andrews J."/>
            <person name="Crease T.J."/>
            <person name="Tang H."/>
            <person name="Lucas S.M."/>
            <person name="Robertson H.M."/>
            <person name="Bork P."/>
            <person name="Koonin E.V."/>
            <person name="Zdobnov E.M."/>
            <person name="Grigoriev I.V."/>
            <person name="Lynch M."/>
            <person name="Boore J.L."/>
        </authorList>
    </citation>
    <scope>NUCLEOTIDE SEQUENCE [LARGE SCALE GENOMIC DNA]</scope>
</reference>
<keyword evidence="1" id="KW-0175">Coiled coil</keyword>
<dbReference type="AlphaFoldDB" id="E9HUX0"/>
<dbReference type="HOGENOM" id="CLU_055018_0_0_1"/>
<evidence type="ECO:0000256" key="1">
    <source>
        <dbReference type="SAM" id="Coils"/>
    </source>
</evidence>
<proteinExistence type="predicted"/>
<dbReference type="KEGG" id="dpx:DAPPUDRAFT_334166"/>
<evidence type="ECO:0000313" key="3">
    <source>
        <dbReference type="Proteomes" id="UP000000305"/>
    </source>
</evidence>
<feature type="coiled-coil region" evidence="1">
    <location>
        <begin position="2"/>
        <end position="36"/>
    </location>
</feature>
<protein>
    <submittedName>
        <fullName evidence="2">Uncharacterized protein</fullName>
    </submittedName>
</protein>
<gene>
    <name evidence="2" type="ORF">DAPPUDRAFT_334166</name>
</gene>
<keyword evidence="3" id="KW-1185">Reference proteome</keyword>
<dbReference type="InParanoid" id="E9HUX0"/>
<dbReference type="EMBL" id="GL732826">
    <property type="protein sequence ID" value="EFX64461.1"/>
    <property type="molecule type" value="Genomic_DNA"/>
</dbReference>
<evidence type="ECO:0000313" key="2">
    <source>
        <dbReference type="EMBL" id="EFX64461.1"/>
    </source>
</evidence>
<sequence>MTSSAQRRKQKEKERRARLKNQIRLQRLANNRLSRNEEQQAVETCKHLHRCLMLLRGEIKVFLASWGLAPRRDEDTSTMLRNLIDYNEIIPTFISLTPNRVEIDKRTLLKAVYARNATCHGNLPAVLRERQSFLLAWIEVAIMIGAHSLATRFRRTLNLLNDPSQSGKKAFTVPPYIIFQSLASERTRKWTKTKEAAAISLNSHLFDVVVEELGPSLNQFIKANRLRDDWSSTMDVYKDKNLLLDDCCVETFVVPHGTTNQEELINRLEKAIDGRHAVCHDEHRHVIDNWPTYLTDFVFLLTAIDCPSAATRVQAKLDLLLTERDKVNANATPLPSSQLAFRRRRSLSVGKPPQAGQWIRRKSMWLKRSPPSVIGAACRKVLKKMTKQTITMS</sequence>
<dbReference type="Proteomes" id="UP000000305">
    <property type="component" value="Unassembled WGS sequence"/>
</dbReference>
<accession>E9HUX0</accession>
<dbReference type="PhylomeDB" id="E9HUX0"/>
<name>E9HUX0_DAPPU</name>
<organism evidence="2 3">
    <name type="scientific">Daphnia pulex</name>
    <name type="common">Water flea</name>
    <dbReference type="NCBI Taxonomy" id="6669"/>
    <lineage>
        <taxon>Eukaryota</taxon>
        <taxon>Metazoa</taxon>
        <taxon>Ecdysozoa</taxon>
        <taxon>Arthropoda</taxon>
        <taxon>Crustacea</taxon>
        <taxon>Branchiopoda</taxon>
        <taxon>Diplostraca</taxon>
        <taxon>Cladocera</taxon>
        <taxon>Anomopoda</taxon>
        <taxon>Daphniidae</taxon>
        <taxon>Daphnia</taxon>
    </lineage>
</organism>